<keyword evidence="5" id="KW-1185">Reference proteome</keyword>
<feature type="domain" description="Thioredoxin" evidence="1">
    <location>
        <begin position="45"/>
        <end position="181"/>
    </location>
</feature>
<evidence type="ECO:0000259" key="1">
    <source>
        <dbReference type="PROSITE" id="PS51352"/>
    </source>
</evidence>
<dbReference type="OrthoDB" id="6399635at2"/>
<dbReference type="GO" id="GO:0016209">
    <property type="term" value="F:antioxidant activity"/>
    <property type="evidence" value="ECO:0007669"/>
    <property type="project" value="InterPro"/>
</dbReference>
<dbReference type="RefSeq" id="WP_143244230.1">
    <property type="nucleotide sequence ID" value="NZ_MSSV01000017.1"/>
</dbReference>
<dbReference type="GO" id="GO:0016491">
    <property type="term" value="F:oxidoreductase activity"/>
    <property type="evidence" value="ECO:0007669"/>
    <property type="project" value="InterPro"/>
</dbReference>
<dbReference type="CDD" id="cd02966">
    <property type="entry name" value="TlpA_like_family"/>
    <property type="match status" value="1"/>
</dbReference>
<sequence length="181" mass="20788">MYHFVALFRKGRLNLVVLLVFLMSGLIGCKQSDSSATEKSDQTISSDSLQLNNIHFNDLNGNSIQLSDFEGKRVLLHFWATWCKPCIEEMPELERVRPLLEKENFQLLLVSEESAETIKAYEKKSNFDLEFLRYDGALSDLKIYALPATFVFNEKGEKVREISGKMNWDSEETITQLISLP</sequence>
<accession>A0A2W7RBF9</accession>
<dbReference type="Proteomes" id="UP000249115">
    <property type="component" value="Unassembled WGS sequence"/>
</dbReference>
<dbReference type="SUPFAM" id="SSF52833">
    <property type="entry name" value="Thioredoxin-like"/>
    <property type="match status" value="1"/>
</dbReference>
<gene>
    <name evidence="3" type="ORF">ESW18_16505</name>
    <name evidence="2" type="ORF">LV84_03271</name>
</gene>
<dbReference type="AlphaFoldDB" id="A0A2W7RBF9"/>
<dbReference type="InterPro" id="IPR036249">
    <property type="entry name" value="Thioredoxin-like_sf"/>
</dbReference>
<evidence type="ECO:0000313" key="5">
    <source>
        <dbReference type="Proteomes" id="UP000321927"/>
    </source>
</evidence>
<reference evidence="3 5" key="2">
    <citation type="submission" date="2019-08" db="EMBL/GenBank/DDBJ databases">
        <title>Genome of Algoriphagus ratkowskyi IC026.</title>
        <authorList>
            <person name="Bowman J.P."/>
        </authorList>
    </citation>
    <scope>NUCLEOTIDE SEQUENCE [LARGE SCALE GENOMIC DNA]</scope>
    <source>
        <strain evidence="3 5">IC026</strain>
    </source>
</reference>
<dbReference type="Gene3D" id="3.40.30.10">
    <property type="entry name" value="Glutaredoxin"/>
    <property type="match status" value="1"/>
</dbReference>
<name>A0A2W7RBF9_9BACT</name>
<comment type="caution">
    <text evidence="2">The sequence shown here is derived from an EMBL/GenBank/DDBJ whole genome shotgun (WGS) entry which is preliminary data.</text>
</comment>
<dbReference type="PROSITE" id="PS51352">
    <property type="entry name" value="THIOREDOXIN_2"/>
    <property type="match status" value="1"/>
</dbReference>
<dbReference type="Pfam" id="PF00578">
    <property type="entry name" value="AhpC-TSA"/>
    <property type="match status" value="1"/>
</dbReference>
<dbReference type="PANTHER" id="PTHR42852:SF17">
    <property type="entry name" value="THIOREDOXIN-LIKE PROTEIN HI_1115"/>
    <property type="match status" value="1"/>
</dbReference>
<protein>
    <submittedName>
        <fullName evidence="2">Peroxiredoxin</fullName>
    </submittedName>
    <submittedName>
        <fullName evidence="3">TlpA family protein disulfide reductase</fullName>
    </submittedName>
</protein>
<dbReference type="EMBL" id="QKZU01000013">
    <property type="protein sequence ID" value="PZX53067.1"/>
    <property type="molecule type" value="Genomic_DNA"/>
</dbReference>
<evidence type="ECO:0000313" key="2">
    <source>
        <dbReference type="EMBL" id="PZX53067.1"/>
    </source>
</evidence>
<reference evidence="2 4" key="1">
    <citation type="submission" date="2018-06" db="EMBL/GenBank/DDBJ databases">
        <title>Genomic Encyclopedia of Archaeal and Bacterial Type Strains, Phase II (KMG-II): from individual species to whole genera.</title>
        <authorList>
            <person name="Goeker M."/>
        </authorList>
    </citation>
    <scope>NUCLEOTIDE SEQUENCE [LARGE SCALE GENOMIC DNA]</scope>
    <source>
        <strain evidence="2 4">DSM 22686</strain>
    </source>
</reference>
<dbReference type="EMBL" id="VORV01000012">
    <property type="protein sequence ID" value="TXD76348.1"/>
    <property type="molecule type" value="Genomic_DNA"/>
</dbReference>
<dbReference type="InterPro" id="IPR013766">
    <property type="entry name" value="Thioredoxin_domain"/>
</dbReference>
<dbReference type="InterPro" id="IPR000866">
    <property type="entry name" value="AhpC/TSA"/>
</dbReference>
<dbReference type="InterPro" id="IPR050553">
    <property type="entry name" value="Thioredoxin_ResA/DsbE_sf"/>
</dbReference>
<dbReference type="PANTHER" id="PTHR42852">
    <property type="entry name" value="THIOL:DISULFIDE INTERCHANGE PROTEIN DSBE"/>
    <property type="match status" value="1"/>
</dbReference>
<organism evidence="2 4">
    <name type="scientific">Algoriphagus ratkowskyi</name>
    <dbReference type="NCBI Taxonomy" id="57028"/>
    <lineage>
        <taxon>Bacteria</taxon>
        <taxon>Pseudomonadati</taxon>
        <taxon>Bacteroidota</taxon>
        <taxon>Cytophagia</taxon>
        <taxon>Cytophagales</taxon>
        <taxon>Cyclobacteriaceae</taxon>
        <taxon>Algoriphagus</taxon>
    </lineage>
</organism>
<dbReference type="Proteomes" id="UP000321927">
    <property type="component" value="Unassembled WGS sequence"/>
</dbReference>
<proteinExistence type="predicted"/>
<evidence type="ECO:0000313" key="4">
    <source>
        <dbReference type="Proteomes" id="UP000249115"/>
    </source>
</evidence>
<evidence type="ECO:0000313" key="3">
    <source>
        <dbReference type="EMBL" id="TXD76348.1"/>
    </source>
</evidence>